<keyword evidence="1" id="KW-0805">Transcription regulation</keyword>
<dbReference type="SMART" id="SM00347">
    <property type="entry name" value="HTH_MARR"/>
    <property type="match status" value="1"/>
</dbReference>
<evidence type="ECO:0000313" key="5">
    <source>
        <dbReference type="EMBL" id="OMF57285.1"/>
    </source>
</evidence>
<evidence type="ECO:0000256" key="1">
    <source>
        <dbReference type="ARBA" id="ARBA00023015"/>
    </source>
</evidence>
<accession>A0A1R1EZN7</accession>
<evidence type="ECO:0000259" key="4">
    <source>
        <dbReference type="PROSITE" id="PS50995"/>
    </source>
</evidence>
<dbReference type="PROSITE" id="PS50995">
    <property type="entry name" value="HTH_MARR_2"/>
    <property type="match status" value="1"/>
</dbReference>
<keyword evidence="3" id="KW-0804">Transcription</keyword>
<dbReference type="GO" id="GO:0003700">
    <property type="term" value="F:DNA-binding transcription factor activity"/>
    <property type="evidence" value="ECO:0007669"/>
    <property type="project" value="InterPro"/>
</dbReference>
<dbReference type="PANTHER" id="PTHR42756:SF1">
    <property type="entry name" value="TRANSCRIPTIONAL REPRESSOR OF EMRAB OPERON"/>
    <property type="match status" value="1"/>
</dbReference>
<organism evidence="5 6">
    <name type="scientific">Paenibacillus rhizosphaerae</name>
    <dbReference type="NCBI Taxonomy" id="297318"/>
    <lineage>
        <taxon>Bacteria</taxon>
        <taxon>Bacillati</taxon>
        <taxon>Bacillota</taxon>
        <taxon>Bacilli</taxon>
        <taxon>Bacillales</taxon>
        <taxon>Paenibacillaceae</taxon>
        <taxon>Paenibacillus</taxon>
    </lineage>
</organism>
<protein>
    <submittedName>
        <fullName evidence="5">MarR family transcriptional regulator</fullName>
    </submittedName>
</protein>
<dbReference type="InterPro" id="IPR036388">
    <property type="entry name" value="WH-like_DNA-bd_sf"/>
</dbReference>
<evidence type="ECO:0000256" key="3">
    <source>
        <dbReference type="ARBA" id="ARBA00023163"/>
    </source>
</evidence>
<dbReference type="EMBL" id="MRTP01000001">
    <property type="protein sequence ID" value="OMF57285.1"/>
    <property type="molecule type" value="Genomic_DNA"/>
</dbReference>
<gene>
    <name evidence="5" type="ORF">BK138_01295</name>
</gene>
<dbReference type="STRING" id="297318.BK138_01295"/>
<reference evidence="5 6" key="1">
    <citation type="submission" date="2016-11" db="EMBL/GenBank/DDBJ databases">
        <title>Paenibacillus species isolates.</title>
        <authorList>
            <person name="Beno S.M."/>
        </authorList>
    </citation>
    <scope>NUCLEOTIDE SEQUENCE [LARGE SCALE GENOMIC DNA]</scope>
    <source>
        <strain evidence="5 6">FSL R5-0378</strain>
    </source>
</reference>
<name>A0A1R1EZN7_9BACL</name>
<feature type="domain" description="HTH marR-type" evidence="4">
    <location>
        <begin position="6"/>
        <end position="140"/>
    </location>
</feature>
<dbReference type="AlphaFoldDB" id="A0A1R1EZN7"/>
<dbReference type="Pfam" id="PF01047">
    <property type="entry name" value="MarR"/>
    <property type="match status" value="1"/>
</dbReference>
<dbReference type="GO" id="GO:0003677">
    <property type="term" value="F:DNA binding"/>
    <property type="evidence" value="ECO:0007669"/>
    <property type="project" value="UniProtKB-KW"/>
</dbReference>
<dbReference type="PANTHER" id="PTHR42756">
    <property type="entry name" value="TRANSCRIPTIONAL REGULATOR, MARR"/>
    <property type="match status" value="1"/>
</dbReference>
<dbReference type="InterPro" id="IPR000835">
    <property type="entry name" value="HTH_MarR-typ"/>
</dbReference>
<keyword evidence="6" id="KW-1185">Reference proteome</keyword>
<dbReference type="Proteomes" id="UP000187172">
    <property type="component" value="Unassembled WGS sequence"/>
</dbReference>
<evidence type="ECO:0000313" key="6">
    <source>
        <dbReference type="Proteomes" id="UP000187172"/>
    </source>
</evidence>
<dbReference type="SUPFAM" id="SSF46785">
    <property type="entry name" value="Winged helix' DNA-binding domain"/>
    <property type="match status" value="1"/>
</dbReference>
<proteinExistence type="predicted"/>
<sequence length="147" mass="17359">MQEQRILEIFQSYREVHQAFFQLMTKAASKHKLTALQLIVLRVLREHPEIRLSDLAEKVKLGNSTTSGIVDRMVKAGLVDRERTETDRRAMTLTLSEKGMALWRETEATRLHMMRSLLELPEEDQRELDRIQQKVLQLLRNYREEEA</sequence>
<evidence type="ECO:0000256" key="2">
    <source>
        <dbReference type="ARBA" id="ARBA00023125"/>
    </source>
</evidence>
<comment type="caution">
    <text evidence="5">The sequence shown here is derived from an EMBL/GenBank/DDBJ whole genome shotgun (WGS) entry which is preliminary data.</text>
</comment>
<dbReference type="RefSeq" id="WP_076164873.1">
    <property type="nucleotide sequence ID" value="NZ_MRTP01000001.1"/>
</dbReference>
<dbReference type="PRINTS" id="PR00598">
    <property type="entry name" value="HTHMARR"/>
</dbReference>
<dbReference type="Gene3D" id="1.10.10.10">
    <property type="entry name" value="Winged helix-like DNA-binding domain superfamily/Winged helix DNA-binding domain"/>
    <property type="match status" value="1"/>
</dbReference>
<keyword evidence="2" id="KW-0238">DNA-binding</keyword>
<dbReference type="InterPro" id="IPR036390">
    <property type="entry name" value="WH_DNA-bd_sf"/>
</dbReference>